<accession>A0A255EGC5</accession>
<gene>
    <name evidence="2" type="ORF">CGZ91_13720</name>
</gene>
<organism evidence="2 3">
    <name type="scientific">Parenemella sanctibonifatiensis</name>
    <dbReference type="NCBI Taxonomy" id="2016505"/>
    <lineage>
        <taxon>Bacteria</taxon>
        <taxon>Bacillati</taxon>
        <taxon>Actinomycetota</taxon>
        <taxon>Actinomycetes</taxon>
        <taxon>Propionibacteriales</taxon>
        <taxon>Propionibacteriaceae</taxon>
        <taxon>Parenemella</taxon>
    </lineage>
</organism>
<sequence>MFWIGLAVVFVLGVAVIAYGSWSDGRRRRQLHEPPPIPGVADQPRPSYLTADEVSTPAPPDATAQAALAEAVRQQPQATELRGRLETTAAITGGDPQHPWAVLEAPTVLVLTDAPTLPRELVPTLSRFRHRALLVASPGLPDELIELLEVNTRHSGLPVAAAALDEEPLTRLADLTGATAVTRAQLQADYLPSTRLGHADRVALTGDTLLLWDFSGNSQPSVSSET</sequence>
<evidence type="ECO:0000256" key="1">
    <source>
        <dbReference type="SAM" id="MobiDB-lite"/>
    </source>
</evidence>
<protein>
    <submittedName>
        <fullName evidence="2">Uncharacterized protein</fullName>
    </submittedName>
</protein>
<keyword evidence="3" id="KW-1185">Reference proteome</keyword>
<dbReference type="RefSeq" id="WP_094456047.1">
    <property type="nucleotide sequence ID" value="NZ_NMVJ01000011.1"/>
</dbReference>
<dbReference type="InterPro" id="IPR027409">
    <property type="entry name" value="GroEL-like_apical_dom_sf"/>
</dbReference>
<comment type="caution">
    <text evidence="2">The sequence shown here is derived from an EMBL/GenBank/DDBJ whole genome shotgun (WGS) entry which is preliminary data.</text>
</comment>
<name>A0A255EGC5_9ACTN</name>
<feature type="region of interest" description="Disordered" evidence="1">
    <location>
        <begin position="27"/>
        <end position="60"/>
    </location>
</feature>
<proteinExistence type="predicted"/>
<dbReference type="Gene3D" id="3.50.7.10">
    <property type="entry name" value="GroEL"/>
    <property type="match status" value="1"/>
</dbReference>
<evidence type="ECO:0000313" key="3">
    <source>
        <dbReference type="Proteomes" id="UP000216300"/>
    </source>
</evidence>
<reference evidence="2 3" key="1">
    <citation type="submission" date="2017-07" db="EMBL/GenBank/DDBJ databases">
        <title>Draft whole genome sequences of clinical Proprionibacteriaceae strains.</title>
        <authorList>
            <person name="Bernier A.-M."/>
            <person name="Bernard K."/>
            <person name="Domingo M.-C."/>
        </authorList>
    </citation>
    <scope>NUCLEOTIDE SEQUENCE [LARGE SCALE GENOMIC DNA]</scope>
    <source>
        <strain evidence="2 3">NML 150081</strain>
    </source>
</reference>
<dbReference type="EMBL" id="NMVJ01000011">
    <property type="protein sequence ID" value="OYN88655.1"/>
    <property type="molecule type" value="Genomic_DNA"/>
</dbReference>
<dbReference type="SUPFAM" id="SSF52029">
    <property type="entry name" value="GroEL apical domain-like"/>
    <property type="match status" value="1"/>
</dbReference>
<dbReference type="Proteomes" id="UP000216300">
    <property type="component" value="Unassembled WGS sequence"/>
</dbReference>
<evidence type="ECO:0000313" key="2">
    <source>
        <dbReference type="EMBL" id="OYN88655.1"/>
    </source>
</evidence>
<dbReference type="AlphaFoldDB" id="A0A255EGC5"/>